<organism evidence="14 15">
    <name type="scientific">Candida viswanathii</name>
    <dbReference type="NCBI Taxonomy" id="5486"/>
    <lineage>
        <taxon>Eukaryota</taxon>
        <taxon>Fungi</taxon>
        <taxon>Dikarya</taxon>
        <taxon>Ascomycota</taxon>
        <taxon>Saccharomycotina</taxon>
        <taxon>Pichiomycetes</taxon>
        <taxon>Debaryomycetaceae</taxon>
        <taxon>Candida/Lodderomyces clade</taxon>
        <taxon>Candida</taxon>
    </lineage>
</organism>
<name>A0A367YIY1_9ASCO</name>
<dbReference type="InterPro" id="IPR033911">
    <property type="entry name" value="MetRS_core"/>
</dbReference>
<protein>
    <recommendedName>
        <fullName evidence="8">Methionine--tRNA ligase, mitochondrial</fullName>
        <ecNumber evidence="2">6.1.1.10</ecNumber>
    </recommendedName>
    <alternativeName>
        <fullName evidence="9">Methionyl-tRNA synthetase</fullName>
    </alternativeName>
</protein>
<proteinExistence type="inferred from homology"/>
<sequence>MATTMRTLRLRSLVNVRCYSTPTTSTNLLKKFYITTPIFYVNAAPHIGHLYSMLIADTRNRWEKLAPGRDGFMLTGTDEHGLKIQATAKSQGMEPKELVDKVSQNFAVLAEKLDIRYDRFIRTTDTDHVDVVKYFWNLMMEKGFIYTDTHGGWYSVSDETFYPETQIEEIEKNGQLVKVSTETRNEVVYQEETNYFFKLSQFQDQLVEFLESHPDFIKPSHRYRFILNELKNNKLADLSISRPSSRLEWSIEVPDDPSQKIYVWFDALLNYLTATGYPRALNNELWPATHIIGKDIIRFHCIYWPIFLMAAGVELPTQVIVHSHWLCDGFKMSKSLGNVVDPIEISEYYGVDPVRFFLVENSSIEDDCKFNSDLLQRSRDGLLGKYCNLMSRMGAKSFNIEESVEYYSTGKFDNIDDVLRDTTGSNATVVIDGARALISDLNNLHSKMDEHFKHFQYNKAIQEWWSVINQANAFFQSAEPWKYNELIKNASSGAAKEKYQTIKNYVTYLCADTERICSILIQPVMPVLTKKILDRLQVVDRTSAACKIGAEVGYGKDANSKKHGVPLEKIEPRPGSQ</sequence>
<evidence type="ECO:0000313" key="15">
    <source>
        <dbReference type="Proteomes" id="UP000253472"/>
    </source>
</evidence>
<keyword evidence="3 10" id="KW-0436">Ligase</keyword>
<evidence type="ECO:0000256" key="3">
    <source>
        <dbReference type="ARBA" id="ARBA00022598"/>
    </source>
</evidence>
<reference evidence="14 15" key="1">
    <citation type="submission" date="2018-06" db="EMBL/GenBank/DDBJ databases">
        <title>Whole genome sequencing of Candida tropicalis (genome annotated by CSBL at Korea University).</title>
        <authorList>
            <person name="Ahn J."/>
        </authorList>
    </citation>
    <scope>NUCLEOTIDE SEQUENCE [LARGE SCALE GENOMIC DNA]</scope>
    <source>
        <strain evidence="14 15">ATCC 20962</strain>
    </source>
</reference>
<dbReference type="SUPFAM" id="SSF47323">
    <property type="entry name" value="Anticodon-binding domain of a subclass of class I aminoacyl-tRNA synthetases"/>
    <property type="match status" value="1"/>
</dbReference>
<dbReference type="GO" id="GO:0004825">
    <property type="term" value="F:methionine-tRNA ligase activity"/>
    <property type="evidence" value="ECO:0007669"/>
    <property type="project" value="UniProtKB-EC"/>
</dbReference>
<comment type="caution">
    <text evidence="14">The sequence shown here is derived from an EMBL/GenBank/DDBJ whole genome shotgun (WGS) entry which is preliminary data.</text>
</comment>
<dbReference type="CDD" id="cd00814">
    <property type="entry name" value="MetRS_core"/>
    <property type="match status" value="1"/>
</dbReference>
<evidence type="ECO:0000256" key="1">
    <source>
        <dbReference type="ARBA" id="ARBA00005594"/>
    </source>
</evidence>
<dbReference type="AlphaFoldDB" id="A0A367YIY1"/>
<comment type="similarity">
    <text evidence="1 10">Belongs to the class-I aminoacyl-tRNA synthetase family.</text>
</comment>
<dbReference type="InterPro" id="IPR014729">
    <property type="entry name" value="Rossmann-like_a/b/a_fold"/>
</dbReference>
<evidence type="ECO:0000256" key="7">
    <source>
        <dbReference type="ARBA" id="ARBA00023146"/>
    </source>
</evidence>
<dbReference type="Pfam" id="PF09334">
    <property type="entry name" value="tRNA-synt_1g"/>
    <property type="match status" value="1"/>
</dbReference>
<evidence type="ECO:0000256" key="2">
    <source>
        <dbReference type="ARBA" id="ARBA00012838"/>
    </source>
</evidence>
<dbReference type="Gene3D" id="2.170.220.10">
    <property type="match status" value="1"/>
</dbReference>
<evidence type="ECO:0000259" key="12">
    <source>
        <dbReference type="Pfam" id="PF08264"/>
    </source>
</evidence>
<dbReference type="EC" id="6.1.1.10" evidence="2"/>
<evidence type="ECO:0000313" key="14">
    <source>
        <dbReference type="EMBL" id="RCK64991.1"/>
    </source>
</evidence>
<evidence type="ECO:0000256" key="6">
    <source>
        <dbReference type="ARBA" id="ARBA00022917"/>
    </source>
</evidence>
<keyword evidence="6 10" id="KW-0648">Protein biosynthesis</keyword>
<evidence type="ECO:0000256" key="5">
    <source>
        <dbReference type="ARBA" id="ARBA00022840"/>
    </source>
</evidence>
<dbReference type="STRING" id="5486.A0A367YIY1"/>
<feature type="domain" description="Methionyl/Leucyl tRNA synthetase" evidence="13">
    <location>
        <begin position="33"/>
        <end position="393"/>
    </location>
</feature>
<evidence type="ECO:0000256" key="8">
    <source>
        <dbReference type="ARBA" id="ARBA00026124"/>
    </source>
</evidence>
<keyword evidence="7 10" id="KW-0030">Aminoacyl-tRNA synthetase</keyword>
<feature type="compositionally biased region" description="Basic and acidic residues" evidence="11">
    <location>
        <begin position="565"/>
        <end position="577"/>
    </location>
</feature>
<evidence type="ECO:0000256" key="10">
    <source>
        <dbReference type="RuleBase" id="RU363039"/>
    </source>
</evidence>
<evidence type="ECO:0000256" key="9">
    <source>
        <dbReference type="ARBA" id="ARBA00030904"/>
    </source>
</evidence>
<dbReference type="FunFam" id="2.170.220.10:FF:000002">
    <property type="entry name" value="Methionine--tRNA ligase"/>
    <property type="match status" value="1"/>
</dbReference>
<dbReference type="InterPro" id="IPR013155">
    <property type="entry name" value="M/V/L/I-tRNA-synth_anticd-bd"/>
</dbReference>
<dbReference type="InterPro" id="IPR014758">
    <property type="entry name" value="Met-tRNA_synth"/>
</dbReference>
<dbReference type="Pfam" id="PF08264">
    <property type="entry name" value="Anticodon_1"/>
    <property type="match status" value="1"/>
</dbReference>
<dbReference type="GO" id="GO:0005524">
    <property type="term" value="F:ATP binding"/>
    <property type="evidence" value="ECO:0007669"/>
    <property type="project" value="UniProtKB-KW"/>
</dbReference>
<keyword evidence="5 10" id="KW-0067">ATP-binding</keyword>
<dbReference type="InterPro" id="IPR023457">
    <property type="entry name" value="Met-tRNA_synth_2"/>
</dbReference>
<dbReference type="Gene3D" id="1.10.730.10">
    <property type="entry name" value="Isoleucyl-tRNA Synthetase, Domain 1"/>
    <property type="match status" value="1"/>
</dbReference>
<dbReference type="OrthoDB" id="24670at2759"/>
<dbReference type="InterPro" id="IPR015413">
    <property type="entry name" value="Methionyl/Leucyl_tRNA_Synth"/>
</dbReference>
<dbReference type="GO" id="GO:0006431">
    <property type="term" value="P:methionyl-tRNA aminoacylation"/>
    <property type="evidence" value="ECO:0007669"/>
    <property type="project" value="InterPro"/>
</dbReference>
<keyword evidence="4 10" id="KW-0547">Nucleotide-binding</keyword>
<dbReference type="SUPFAM" id="SSF52374">
    <property type="entry name" value="Nucleotidylyl transferase"/>
    <property type="match status" value="1"/>
</dbReference>
<dbReference type="Proteomes" id="UP000253472">
    <property type="component" value="Unassembled WGS sequence"/>
</dbReference>
<dbReference type="PANTHER" id="PTHR43326">
    <property type="entry name" value="METHIONYL-TRNA SYNTHETASE"/>
    <property type="match status" value="1"/>
</dbReference>
<dbReference type="Gene3D" id="3.40.50.620">
    <property type="entry name" value="HUPs"/>
    <property type="match status" value="1"/>
</dbReference>
<feature type="domain" description="Methionyl/Valyl/Leucyl/Isoleucyl-tRNA synthetase anticodon-binding" evidence="12">
    <location>
        <begin position="435"/>
        <end position="533"/>
    </location>
</feature>
<gene>
    <name evidence="14" type="primary">MSM1</name>
    <name evidence="14" type="ORF">Cantr_00743</name>
</gene>
<feature type="region of interest" description="Disordered" evidence="11">
    <location>
        <begin position="557"/>
        <end position="577"/>
    </location>
</feature>
<dbReference type="PRINTS" id="PR01041">
    <property type="entry name" value="TRNASYNTHMET"/>
</dbReference>
<evidence type="ECO:0000256" key="11">
    <source>
        <dbReference type="SAM" id="MobiDB-lite"/>
    </source>
</evidence>
<keyword evidence="15" id="KW-1185">Reference proteome</keyword>
<dbReference type="PANTHER" id="PTHR43326:SF1">
    <property type="entry name" value="METHIONINE--TRNA LIGASE, MITOCHONDRIAL"/>
    <property type="match status" value="1"/>
</dbReference>
<accession>A0A367YIY1</accession>
<dbReference type="InterPro" id="IPR009080">
    <property type="entry name" value="tRNAsynth_Ia_anticodon-bd"/>
</dbReference>
<dbReference type="NCBIfam" id="TIGR00398">
    <property type="entry name" value="metG"/>
    <property type="match status" value="1"/>
</dbReference>
<evidence type="ECO:0000256" key="4">
    <source>
        <dbReference type="ARBA" id="ARBA00022741"/>
    </source>
</evidence>
<dbReference type="EMBL" id="QLNQ01000021">
    <property type="protein sequence ID" value="RCK64991.1"/>
    <property type="molecule type" value="Genomic_DNA"/>
</dbReference>
<evidence type="ECO:0000259" key="13">
    <source>
        <dbReference type="Pfam" id="PF09334"/>
    </source>
</evidence>